<keyword evidence="8" id="KW-1185">Reference proteome</keyword>
<evidence type="ECO:0000256" key="5">
    <source>
        <dbReference type="PROSITE-ProRule" id="PRU01161"/>
    </source>
</evidence>
<comment type="caution">
    <text evidence="5">Lacks conserved residue(s) required for the propagation of feature annotation.</text>
</comment>
<evidence type="ECO:0000259" key="6">
    <source>
        <dbReference type="PROSITE" id="PS51635"/>
    </source>
</evidence>
<keyword evidence="2" id="KW-0378">Hydrolase</keyword>
<evidence type="ECO:0000256" key="1">
    <source>
        <dbReference type="ARBA" id="ARBA00010240"/>
    </source>
</evidence>
<protein>
    <submittedName>
        <fullName evidence="7">Inactive patatin-like protein 9</fullName>
    </submittedName>
</protein>
<dbReference type="GO" id="GO:0016787">
    <property type="term" value="F:hydrolase activity"/>
    <property type="evidence" value="ECO:0007669"/>
    <property type="project" value="UniProtKB-KW"/>
</dbReference>
<evidence type="ECO:0000313" key="8">
    <source>
        <dbReference type="Proteomes" id="UP001289374"/>
    </source>
</evidence>
<organism evidence="7 8">
    <name type="scientific">Sesamum angolense</name>
    <dbReference type="NCBI Taxonomy" id="2727404"/>
    <lineage>
        <taxon>Eukaryota</taxon>
        <taxon>Viridiplantae</taxon>
        <taxon>Streptophyta</taxon>
        <taxon>Embryophyta</taxon>
        <taxon>Tracheophyta</taxon>
        <taxon>Spermatophyta</taxon>
        <taxon>Magnoliopsida</taxon>
        <taxon>eudicotyledons</taxon>
        <taxon>Gunneridae</taxon>
        <taxon>Pentapetalae</taxon>
        <taxon>asterids</taxon>
        <taxon>lamiids</taxon>
        <taxon>Lamiales</taxon>
        <taxon>Pedaliaceae</taxon>
        <taxon>Sesamum</taxon>
    </lineage>
</organism>
<evidence type="ECO:0000256" key="4">
    <source>
        <dbReference type="ARBA" id="ARBA00023098"/>
    </source>
</evidence>
<dbReference type="PANTHER" id="PTHR32241:SF13">
    <property type="entry name" value="INACTIVE PATATIN-LIKE PROTEIN 9-RELATED"/>
    <property type="match status" value="1"/>
</dbReference>
<evidence type="ECO:0000313" key="7">
    <source>
        <dbReference type="EMBL" id="KAK4407139.1"/>
    </source>
</evidence>
<sequence>MFKPYKLSSTDGKISCLAVDGGLVMNNPTAAAVTHVLHNKRDFPSVTGVDDLLVLSIGNGPLSSPSTVKLTPKGNCSTGSVLGIVFDGVSETIDQMLADSRFLKIYRPTARKESGGGVGGEEGVIRLAGNGCSRETNGQIEGLGNGLSGVNCPIVNFNQLQYV</sequence>
<dbReference type="EMBL" id="JACGWL010000002">
    <property type="protein sequence ID" value="KAK4407139.1"/>
    <property type="molecule type" value="Genomic_DNA"/>
</dbReference>
<keyword evidence="3" id="KW-0442">Lipid degradation</keyword>
<evidence type="ECO:0000256" key="2">
    <source>
        <dbReference type="ARBA" id="ARBA00022801"/>
    </source>
</evidence>
<evidence type="ECO:0000256" key="3">
    <source>
        <dbReference type="ARBA" id="ARBA00022963"/>
    </source>
</evidence>
<gene>
    <name evidence="7" type="ORF">Sango_0294900</name>
</gene>
<dbReference type="InterPro" id="IPR002641">
    <property type="entry name" value="PNPLA_dom"/>
</dbReference>
<feature type="short sequence motif" description="DGA/G" evidence="5">
    <location>
        <begin position="20"/>
        <end position="22"/>
    </location>
</feature>
<reference evidence="7" key="2">
    <citation type="journal article" date="2024" name="Plant">
        <title>Genomic evolution and insights into agronomic trait innovations of Sesamum species.</title>
        <authorList>
            <person name="Miao H."/>
            <person name="Wang L."/>
            <person name="Qu L."/>
            <person name="Liu H."/>
            <person name="Sun Y."/>
            <person name="Le M."/>
            <person name="Wang Q."/>
            <person name="Wei S."/>
            <person name="Zheng Y."/>
            <person name="Lin W."/>
            <person name="Duan Y."/>
            <person name="Cao H."/>
            <person name="Xiong S."/>
            <person name="Wang X."/>
            <person name="Wei L."/>
            <person name="Li C."/>
            <person name="Ma Q."/>
            <person name="Ju M."/>
            <person name="Zhao R."/>
            <person name="Li G."/>
            <person name="Mu C."/>
            <person name="Tian Q."/>
            <person name="Mei H."/>
            <person name="Zhang T."/>
            <person name="Gao T."/>
            <person name="Zhang H."/>
        </authorList>
    </citation>
    <scope>NUCLEOTIDE SEQUENCE</scope>
    <source>
        <strain evidence="7">K16</strain>
    </source>
</reference>
<dbReference type="InterPro" id="IPR016035">
    <property type="entry name" value="Acyl_Trfase/lysoPLipase"/>
</dbReference>
<dbReference type="PANTHER" id="PTHR32241">
    <property type="entry name" value="PATATIN-LIKE PROTEIN 6"/>
    <property type="match status" value="1"/>
</dbReference>
<dbReference type="SUPFAM" id="SSF52151">
    <property type="entry name" value="FabD/lysophospholipase-like"/>
    <property type="match status" value="1"/>
</dbReference>
<dbReference type="PROSITE" id="PS51635">
    <property type="entry name" value="PNPLA"/>
    <property type="match status" value="1"/>
</dbReference>
<keyword evidence="4" id="KW-0443">Lipid metabolism</keyword>
<name>A0AAE1X8A7_9LAMI</name>
<dbReference type="AlphaFoldDB" id="A0AAE1X8A7"/>
<accession>A0AAE1X8A7</accession>
<dbReference type="Proteomes" id="UP001289374">
    <property type="component" value="Unassembled WGS sequence"/>
</dbReference>
<feature type="domain" description="PNPLA" evidence="6">
    <location>
        <begin position="1"/>
        <end position="33"/>
    </location>
</feature>
<comment type="caution">
    <text evidence="7">The sequence shown here is derived from an EMBL/GenBank/DDBJ whole genome shotgun (WGS) entry which is preliminary data.</text>
</comment>
<dbReference type="GO" id="GO:0016042">
    <property type="term" value="P:lipid catabolic process"/>
    <property type="evidence" value="ECO:0007669"/>
    <property type="project" value="UniProtKB-KW"/>
</dbReference>
<proteinExistence type="inferred from homology"/>
<dbReference type="Gene3D" id="3.40.1090.10">
    <property type="entry name" value="Cytosolic phospholipase A2 catalytic domain"/>
    <property type="match status" value="1"/>
</dbReference>
<reference evidence="7" key="1">
    <citation type="submission" date="2020-06" db="EMBL/GenBank/DDBJ databases">
        <authorList>
            <person name="Li T."/>
            <person name="Hu X."/>
            <person name="Zhang T."/>
            <person name="Song X."/>
            <person name="Zhang H."/>
            <person name="Dai N."/>
            <person name="Sheng W."/>
            <person name="Hou X."/>
            <person name="Wei L."/>
        </authorList>
    </citation>
    <scope>NUCLEOTIDE SEQUENCE</scope>
    <source>
        <strain evidence="7">K16</strain>
        <tissue evidence="7">Leaf</tissue>
    </source>
</reference>
<comment type="similarity">
    <text evidence="1">Belongs to the patatin family.</text>
</comment>